<evidence type="ECO:0000313" key="3">
    <source>
        <dbReference type="EMBL" id="AQU64950.1"/>
    </source>
</evidence>
<evidence type="ECO:0000313" key="4">
    <source>
        <dbReference type="Proteomes" id="UP000189677"/>
    </source>
</evidence>
<keyword evidence="1" id="KW-0812">Transmembrane</keyword>
<sequence>MLIPTTTSRTVTGSATRAAVFSVLSSAVAAGLHHATADSPVSWPSLALAATIMLFSGFAAFHFGTRRTAVAIVVLVQAALPTWLNATESAVLTDGHHRLPPVWHHSSPAMALLNLLAGLGLAWLLHSACALPSQLFHAGADSARRWAMRLAKAVSLQLPRPAEPSEPHSAFFAPRPLSSQTTHLTLRHQRVPCGP</sequence>
<keyword evidence="1" id="KW-0472">Membrane</keyword>
<dbReference type="RefSeq" id="WP_078073424.1">
    <property type="nucleotide sequence ID" value="NZ_CP018047.1"/>
</dbReference>
<feature type="signal peptide" evidence="2">
    <location>
        <begin position="1"/>
        <end position="29"/>
    </location>
</feature>
<keyword evidence="2" id="KW-0732">Signal</keyword>
<evidence type="ECO:0000256" key="1">
    <source>
        <dbReference type="SAM" id="Phobius"/>
    </source>
</evidence>
<dbReference type="AlphaFoldDB" id="A0A1U9QL85"/>
<gene>
    <name evidence="3" type="ORF">BBN63_00375</name>
</gene>
<reference evidence="3 4" key="1">
    <citation type="submission" date="2016-11" db="EMBL/GenBank/DDBJ databases">
        <title>Complete genome sequence of Streptomyces niveus SCSIO 3406.</title>
        <authorList>
            <person name="Zhu Q."/>
            <person name="Cheng W."/>
            <person name="Song Y."/>
            <person name="Li Q."/>
            <person name="Ju J."/>
        </authorList>
    </citation>
    <scope>NUCLEOTIDE SEQUENCE [LARGE SCALE GENOMIC DNA]</scope>
    <source>
        <strain evidence="3 4">SCSIO 3406</strain>
    </source>
</reference>
<dbReference type="KEGG" id="snw:BBN63_00375"/>
<accession>A0A1U9QL85</accession>
<proteinExistence type="predicted"/>
<dbReference type="Proteomes" id="UP000189677">
    <property type="component" value="Chromosome"/>
</dbReference>
<feature type="transmembrane region" description="Helical" evidence="1">
    <location>
        <begin position="18"/>
        <end position="35"/>
    </location>
</feature>
<protein>
    <recommendedName>
        <fullName evidence="5">Integral membrane protein</fullName>
    </recommendedName>
</protein>
<name>A0A1U9QL85_STRNV</name>
<feature type="transmembrane region" description="Helical" evidence="1">
    <location>
        <begin position="68"/>
        <end position="86"/>
    </location>
</feature>
<feature type="transmembrane region" description="Helical" evidence="1">
    <location>
        <begin position="106"/>
        <end position="125"/>
    </location>
</feature>
<organism evidence="3 4">
    <name type="scientific">Streptomyces niveus</name>
    <name type="common">Streptomyces spheroides</name>
    <dbReference type="NCBI Taxonomy" id="193462"/>
    <lineage>
        <taxon>Bacteria</taxon>
        <taxon>Bacillati</taxon>
        <taxon>Actinomycetota</taxon>
        <taxon>Actinomycetes</taxon>
        <taxon>Kitasatosporales</taxon>
        <taxon>Streptomycetaceae</taxon>
        <taxon>Streptomyces</taxon>
    </lineage>
</organism>
<keyword evidence="4" id="KW-1185">Reference proteome</keyword>
<evidence type="ECO:0008006" key="5">
    <source>
        <dbReference type="Google" id="ProtNLM"/>
    </source>
</evidence>
<feature type="chain" id="PRO_5010717466" description="Integral membrane protein" evidence="2">
    <location>
        <begin position="30"/>
        <end position="195"/>
    </location>
</feature>
<evidence type="ECO:0000256" key="2">
    <source>
        <dbReference type="SAM" id="SignalP"/>
    </source>
</evidence>
<keyword evidence="1" id="KW-1133">Transmembrane helix</keyword>
<feature type="transmembrane region" description="Helical" evidence="1">
    <location>
        <begin position="41"/>
        <end position="61"/>
    </location>
</feature>
<dbReference type="EMBL" id="CP018047">
    <property type="protein sequence ID" value="AQU64950.1"/>
    <property type="molecule type" value="Genomic_DNA"/>
</dbReference>